<gene>
    <name evidence="2" type="ORF">ACFQ2J_08320</name>
</gene>
<feature type="signal peptide" evidence="1">
    <location>
        <begin position="1"/>
        <end position="20"/>
    </location>
</feature>
<organism evidence="2 3">
    <name type="scientific">Thalassobacillus hwangdonensis</name>
    <dbReference type="NCBI Taxonomy" id="546108"/>
    <lineage>
        <taxon>Bacteria</taxon>
        <taxon>Bacillati</taxon>
        <taxon>Bacillota</taxon>
        <taxon>Bacilli</taxon>
        <taxon>Bacillales</taxon>
        <taxon>Bacillaceae</taxon>
        <taxon>Thalassobacillus</taxon>
    </lineage>
</organism>
<accession>A0ABW3L068</accession>
<evidence type="ECO:0000256" key="1">
    <source>
        <dbReference type="SAM" id="SignalP"/>
    </source>
</evidence>
<keyword evidence="1" id="KW-0732">Signal</keyword>
<dbReference type="RefSeq" id="WP_386058648.1">
    <property type="nucleotide sequence ID" value="NZ_JBHTKL010000002.1"/>
</dbReference>
<dbReference type="EMBL" id="JBHTKL010000002">
    <property type="protein sequence ID" value="MFD1019196.1"/>
    <property type="molecule type" value="Genomic_DNA"/>
</dbReference>
<proteinExistence type="predicted"/>
<sequence length="42" mass="4611">MTGIFVLILLCALVFAGAHAVVKHDPDTKVHPITNTDDYFVK</sequence>
<name>A0ABW3L068_9BACI</name>
<reference evidence="3" key="1">
    <citation type="journal article" date="2019" name="Int. J. Syst. Evol. Microbiol.">
        <title>The Global Catalogue of Microorganisms (GCM) 10K type strain sequencing project: providing services to taxonomists for standard genome sequencing and annotation.</title>
        <authorList>
            <consortium name="The Broad Institute Genomics Platform"/>
            <consortium name="The Broad Institute Genome Sequencing Center for Infectious Disease"/>
            <person name="Wu L."/>
            <person name="Ma J."/>
        </authorList>
    </citation>
    <scope>NUCLEOTIDE SEQUENCE [LARGE SCALE GENOMIC DNA]</scope>
    <source>
        <strain evidence="3">CCUG 56607</strain>
    </source>
</reference>
<comment type="caution">
    <text evidence="2">The sequence shown here is derived from an EMBL/GenBank/DDBJ whole genome shotgun (WGS) entry which is preliminary data.</text>
</comment>
<protein>
    <submittedName>
        <fullName evidence="2">Uncharacterized protein</fullName>
    </submittedName>
</protein>
<keyword evidence="3" id="KW-1185">Reference proteome</keyword>
<evidence type="ECO:0000313" key="2">
    <source>
        <dbReference type="EMBL" id="MFD1019196.1"/>
    </source>
</evidence>
<feature type="chain" id="PRO_5045890039" evidence="1">
    <location>
        <begin position="21"/>
        <end position="42"/>
    </location>
</feature>
<evidence type="ECO:0000313" key="3">
    <source>
        <dbReference type="Proteomes" id="UP001596990"/>
    </source>
</evidence>
<dbReference type="Proteomes" id="UP001596990">
    <property type="component" value="Unassembled WGS sequence"/>
</dbReference>